<evidence type="ECO:0000313" key="13">
    <source>
        <dbReference type="Proteomes" id="UP000796880"/>
    </source>
</evidence>
<dbReference type="GO" id="GO:0003700">
    <property type="term" value="F:DNA-binding transcription factor activity"/>
    <property type="evidence" value="ECO:0007669"/>
    <property type="project" value="TreeGrafter"/>
</dbReference>
<evidence type="ECO:0000256" key="3">
    <source>
        <dbReference type="ARBA" id="ARBA00022771"/>
    </source>
</evidence>
<organism evidence="12 13">
    <name type="scientific">Rhamnella rubrinervis</name>
    <dbReference type="NCBI Taxonomy" id="2594499"/>
    <lineage>
        <taxon>Eukaryota</taxon>
        <taxon>Viridiplantae</taxon>
        <taxon>Streptophyta</taxon>
        <taxon>Embryophyta</taxon>
        <taxon>Tracheophyta</taxon>
        <taxon>Spermatophyta</taxon>
        <taxon>Magnoliopsida</taxon>
        <taxon>eudicotyledons</taxon>
        <taxon>Gunneridae</taxon>
        <taxon>Pentapetalae</taxon>
        <taxon>rosids</taxon>
        <taxon>fabids</taxon>
        <taxon>Rosales</taxon>
        <taxon>Rhamnaceae</taxon>
        <taxon>rhamnoid group</taxon>
        <taxon>Rhamneae</taxon>
        <taxon>Rhamnella</taxon>
    </lineage>
</organism>
<protein>
    <recommendedName>
        <fullName evidence="11">ZF-HD dimerization-type domain-containing protein</fullName>
    </recommendedName>
</protein>
<dbReference type="GO" id="GO:0000976">
    <property type="term" value="F:transcription cis-regulatory region binding"/>
    <property type="evidence" value="ECO:0007669"/>
    <property type="project" value="TreeGrafter"/>
</dbReference>
<dbReference type="Pfam" id="PF04770">
    <property type="entry name" value="ZF-HD_dimer"/>
    <property type="match status" value="1"/>
</dbReference>
<feature type="region of interest" description="Disordered" evidence="10">
    <location>
        <begin position="1"/>
        <end position="26"/>
    </location>
</feature>
<feature type="compositionally biased region" description="Polar residues" evidence="10">
    <location>
        <begin position="1"/>
        <end position="10"/>
    </location>
</feature>
<dbReference type="InterPro" id="IPR006456">
    <property type="entry name" value="ZF_HD_homeobox_Cys/His_dimer"/>
</dbReference>
<evidence type="ECO:0000256" key="1">
    <source>
        <dbReference type="ARBA" id="ARBA00004123"/>
    </source>
</evidence>
<evidence type="ECO:0000256" key="6">
    <source>
        <dbReference type="ARBA" id="ARBA00023125"/>
    </source>
</evidence>
<feature type="compositionally biased region" description="Polar residues" evidence="10">
    <location>
        <begin position="189"/>
        <end position="203"/>
    </location>
</feature>
<keyword evidence="9" id="KW-0539">Nucleus</keyword>
<dbReference type="GO" id="GO:0005634">
    <property type="term" value="C:nucleus"/>
    <property type="evidence" value="ECO:0007669"/>
    <property type="project" value="UniProtKB-SubCell"/>
</dbReference>
<keyword evidence="4" id="KW-0862">Zinc</keyword>
<keyword evidence="2" id="KW-0479">Metal-binding</keyword>
<dbReference type="SUPFAM" id="SSF46689">
    <property type="entry name" value="Homeodomain-like"/>
    <property type="match status" value="1"/>
</dbReference>
<dbReference type="Gene3D" id="1.10.10.60">
    <property type="entry name" value="Homeodomain-like"/>
    <property type="match status" value="1"/>
</dbReference>
<dbReference type="FunFam" id="1.10.10.60:FF:000257">
    <property type="entry name" value="Zinc-finger homeodomain protein 2"/>
    <property type="match status" value="1"/>
</dbReference>
<dbReference type="Proteomes" id="UP000796880">
    <property type="component" value="Unassembled WGS sequence"/>
</dbReference>
<dbReference type="PANTHER" id="PTHR31948:SF119">
    <property type="entry name" value="ZINC-FINGER HOMEODOMAIN PROTEIN 6-LIKE"/>
    <property type="match status" value="1"/>
</dbReference>
<feature type="compositionally biased region" description="Low complexity" evidence="10">
    <location>
        <begin position="64"/>
        <end position="73"/>
    </location>
</feature>
<accession>A0A8K0GWU5</accession>
<feature type="compositionally biased region" description="Basic residues" evidence="10">
    <location>
        <begin position="53"/>
        <end position="63"/>
    </location>
</feature>
<evidence type="ECO:0000259" key="11">
    <source>
        <dbReference type="PROSITE" id="PS51523"/>
    </source>
</evidence>
<keyword evidence="3" id="KW-0863">Zinc-finger</keyword>
<name>A0A8K0GWU5_9ROSA</name>
<proteinExistence type="predicted"/>
<feature type="compositionally biased region" description="Low complexity" evidence="10">
    <location>
        <begin position="11"/>
        <end position="26"/>
    </location>
</feature>
<evidence type="ECO:0000256" key="10">
    <source>
        <dbReference type="SAM" id="MobiDB-lite"/>
    </source>
</evidence>
<evidence type="ECO:0000256" key="7">
    <source>
        <dbReference type="ARBA" id="ARBA00023155"/>
    </source>
</evidence>
<dbReference type="EMBL" id="VOIH02000008">
    <property type="protein sequence ID" value="KAF3441071.1"/>
    <property type="molecule type" value="Genomic_DNA"/>
</dbReference>
<keyword evidence="6" id="KW-0238">DNA-binding</keyword>
<dbReference type="InterPro" id="IPR006455">
    <property type="entry name" value="Homeodomain_ZF_HD"/>
</dbReference>
<dbReference type="OrthoDB" id="1910053at2759"/>
<dbReference type="InterPro" id="IPR009057">
    <property type="entry name" value="Homeodomain-like_sf"/>
</dbReference>
<keyword evidence="5" id="KW-0805">Transcription regulation</keyword>
<keyword evidence="13" id="KW-1185">Reference proteome</keyword>
<sequence>MPSYNSPNKDASSSKLTSSSALAAASSLGDRIRDQIGHGNSIFNLPTQTLDHHHHLPFHHHQPHQLNPQQQRQRSSRRDPDQDQDPDPVPPPSATTTPAPNTASTAVNAASASSSSSVRYRECLKNHAASTGRHILDGCGEFMPSGEGGSSEALKCAACECHRNFHRKEIDGGESSQYVANSAFYSYNPNNNKENGRRSSLSTLPHAQHPPHQLSLQPHLHHQRQHHHHHHRLRPIPPVMMAFGGGSGTAAESSSEDLNMFKSNYVGGQASVLHQQQLSGSKKRFRTKFTQPQKDKMLEFAEKLGWKIQKHDDQEVQQFCSEVGVKRKAFKVWMHNNKQAMKKKQEV</sequence>
<feature type="region of interest" description="Disordered" evidence="10">
    <location>
        <begin position="189"/>
        <end position="232"/>
    </location>
</feature>
<comment type="caution">
    <text evidence="12">The sequence shown here is derived from an EMBL/GenBank/DDBJ whole genome shotgun (WGS) entry which is preliminary data.</text>
</comment>
<evidence type="ECO:0000256" key="9">
    <source>
        <dbReference type="ARBA" id="ARBA00023242"/>
    </source>
</evidence>
<feature type="compositionally biased region" description="Basic residues" evidence="10">
    <location>
        <begin position="219"/>
        <end position="232"/>
    </location>
</feature>
<keyword evidence="8" id="KW-0804">Transcription</keyword>
<dbReference type="PANTHER" id="PTHR31948">
    <property type="entry name" value="ZINC-FINGER HOMEODOMAIN PROTEIN 2"/>
    <property type="match status" value="1"/>
</dbReference>
<dbReference type="GO" id="GO:0008270">
    <property type="term" value="F:zinc ion binding"/>
    <property type="evidence" value="ECO:0007669"/>
    <property type="project" value="UniProtKB-KW"/>
</dbReference>
<evidence type="ECO:0000256" key="8">
    <source>
        <dbReference type="ARBA" id="ARBA00023163"/>
    </source>
</evidence>
<feature type="region of interest" description="Disordered" evidence="10">
    <location>
        <begin position="53"/>
        <end position="118"/>
    </location>
</feature>
<comment type="subcellular location">
    <subcellularLocation>
        <location evidence="1">Nucleus</location>
    </subcellularLocation>
</comment>
<feature type="compositionally biased region" description="Low complexity" evidence="10">
    <location>
        <begin position="204"/>
        <end position="218"/>
    </location>
</feature>
<evidence type="ECO:0000313" key="12">
    <source>
        <dbReference type="EMBL" id="KAF3441071.1"/>
    </source>
</evidence>
<dbReference type="AlphaFoldDB" id="A0A8K0GWU5"/>
<evidence type="ECO:0000256" key="2">
    <source>
        <dbReference type="ARBA" id="ARBA00022723"/>
    </source>
</evidence>
<dbReference type="NCBIfam" id="TIGR01566">
    <property type="entry name" value="ZF_HD_prot_N"/>
    <property type="match status" value="1"/>
</dbReference>
<keyword evidence="7" id="KW-0371">Homeobox</keyword>
<gene>
    <name evidence="12" type="ORF">FNV43_RR19357</name>
</gene>
<feature type="domain" description="ZF-HD dimerization-type" evidence="11">
    <location>
        <begin position="120"/>
        <end position="169"/>
    </location>
</feature>
<dbReference type="GO" id="GO:0050793">
    <property type="term" value="P:regulation of developmental process"/>
    <property type="evidence" value="ECO:0007669"/>
    <property type="project" value="TreeGrafter"/>
</dbReference>
<dbReference type="NCBIfam" id="TIGR01565">
    <property type="entry name" value="homeo_ZF_HD"/>
    <property type="match status" value="1"/>
</dbReference>
<feature type="compositionally biased region" description="Low complexity" evidence="10">
    <location>
        <begin position="94"/>
        <end position="118"/>
    </location>
</feature>
<reference evidence="12" key="1">
    <citation type="submission" date="2020-03" db="EMBL/GenBank/DDBJ databases">
        <title>A high-quality chromosome-level genome assembly of a woody plant with both climbing and erect habits, Rhamnella rubrinervis.</title>
        <authorList>
            <person name="Lu Z."/>
            <person name="Yang Y."/>
            <person name="Zhu X."/>
            <person name="Sun Y."/>
        </authorList>
    </citation>
    <scope>NUCLEOTIDE SEQUENCE</scope>
    <source>
        <strain evidence="12">BYM</strain>
        <tissue evidence="12">Leaf</tissue>
    </source>
</reference>
<evidence type="ECO:0000256" key="4">
    <source>
        <dbReference type="ARBA" id="ARBA00022833"/>
    </source>
</evidence>
<evidence type="ECO:0000256" key="5">
    <source>
        <dbReference type="ARBA" id="ARBA00023015"/>
    </source>
</evidence>
<dbReference type="PROSITE" id="PS51523">
    <property type="entry name" value="ZF_HD_DIMER"/>
    <property type="match status" value="1"/>
</dbReference>